<dbReference type="EMBL" id="KL197737">
    <property type="protein sequence ID" value="KDQ52905.1"/>
    <property type="molecule type" value="Genomic_DNA"/>
</dbReference>
<feature type="region of interest" description="Disordered" evidence="1">
    <location>
        <begin position="24"/>
        <end position="65"/>
    </location>
</feature>
<evidence type="ECO:0000256" key="1">
    <source>
        <dbReference type="SAM" id="MobiDB-lite"/>
    </source>
</evidence>
<organism evidence="2 3">
    <name type="scientific">Jaapia argillacea MUCL 33604</name>
    <dbReference type="NCBI Taxonomy" id="933084"/>
    <lineage>
        <taxon>Eukaryota</taxon>
        <taxon>Fungi</taxon>
        <taxon>Dikarya</taxon>
        <taxon>Basidiomycota</taxon>
        <taxon>Agaricomycotina</taxon>
        <taxon>Agaricomycetes</taxon>
        <taxon>Agaricomycetidae</taxon>
        <taxon>Jaapiales</taxon>
        <taxon>Jaapiaceae</taxon>
        <taxon>Jaapia</taxon>
    </lineage>
</organism>
<dbReference type="InParanoid" id="A0A067PGE1"/>
<name>A0A067PGE1_9AGAM</name>
<feature type="compositionally biased region" description="Acidic residues" evidence="1">
    <location>
        <begin position="36"/>
        <end position="65"/>
    </location>
</feature>
<dbReference type="AlphaFoldDB" id="A0A067PGE1"/>
<reference evidence="3" key="1">
    <citation type="journal article" date="2014" name="Proc. Natl. Acad. Sci. U.S.A.">
        <title>Extensive sampling of basidiomycete genomes demonstrates inadequacy of the white-rot/brown-rot paradigm for wood decay fungi.</title>
        <authorList>
            <person name="Riley R."/>
            <person name="Salamov A.A."/>
            <person name="Brown D.W."/>
            <person name="Nagy L.G."/>
            <person name="Floudas D."/>
            <person name="Held B.W."/>
            <person name="Levasseur A."/>
            <person name="Lombard V."/>
            <person name="Morin E."/>
            <person name="Otillar R."/>
            <person name="Lindquist E.A."/>
            <person name="Sun H."/>
            <person name="LaButti K.M."/>
            <person name="Schmutz J."/>
            <person name="Jabbour D."/>
            <person name="Luo H."/>
            <person name="Baker S.E."/>
            <person name="Pisabarro A.G."/>
            <person name="Walton J.D."/>
            <person name="Blanchette R.A."/>
            <person name="Henrissat B."/>
            <person name="Martin F."/>
            <person name="Cullen D."/>
            <person name="Hibbett D.S."/>
            <person name="Grigoriev I.V."/>
        </authorList>
    </citation>
    <scope>NUCLEOTIDE SEQUENCE [LARGE SCALE GENOMIC DNA]</scope>
    <source>
        <strain evidence="3">MUCL 33604</strain>
    </source>
</reference>
<gene>
    <name evidence="2" type="ORF">JAAARDRAFT_72877</name>
</gene>
<protein>
    <recommendedName>
        <fullName evidence="4">C2H2-type domain-containing protein</fullName>
    </recommendedName>
</protein>
<evidence type="ECO:0008006" key="4">
    <source>
        <dbReference type="Google" id="ProtNLM"/>
    </source>
</evidence>
<dbReference type="HOGENOM" id="CLU_2850010_0_0_1"/>
<dbReference type="OrthoDB" id="8922241at2759"/>
<accession>A0A067PGE1</accession>
<dbReference type="Proteomes" id="UP000027265">
    <property type="component" value="Unassembled WGS sequence"/>
</dbReference>
<evidence type="ECO:0000313" key="2">
    <source>
        <dbReference type="EMBL" id="KDQ52905.1"/>
    </source>
</evidence>
<sequence>MIRQIPCGGCGKMYSRNDAIRRHRAGRSCPGRPLAEGEEVGEEDGEEVGEEGEGEVEEDEIKEDE</sequence>
<proteinExistence type="predicted"/>
<keyword evidence="3" id="KW-1185">Reference proteome</keyword>
<evidence type="ECO:0000313" key="3">
    <source>
        <dbReference type="Proteomes" id="UP000027265"/>
    </source>
</evidence>